<sequence>MSRIFLILLLFWSGLSTTRGQHLIRGTVRNAETNQPLEAVHIQLLGTYRGTITNMEGRFTLEIQHFPAMLRLRHIGYRSRTIRLNAPPDTTLDVRLTPVTYSLPPVVVGTGSDPAEEIMRRVIARKQTWRSRLHTYRAETYSRQTVATDTGIVQIAETHSLVFWKRDKGVREVVQARRQTANLSGAQNLVGARYLPNFYDDDLDIAGYRMIGPTHPKALRYYRFRLTGYRYLDDRLVYDIAVEPAARFQPLFRGKLAVLDSAYALLEVDLEPGEMVLFPPPFQEVRLHYRQQFSLFKDSVWLPVDVRVQGAFKIGFPGLQFPPFQVRQLTRFITYEVNVPLPDTLFQQTAEEILEASVARADTLTELARVPLTPPEQQAYAWIDSTQTLSSVLAPRGLLARFVRADSRRASSGSRPFRFTPRLWFNRVEGLHVGARLYLWPKGRLKPDVALGYAFASERPTYRLQLHARLHPRITLTPGLFDETIPRWPSIYGRLMVGMHMLMGGRDYLDYYRRQGFGLEAVYGTEHLHMRAGYFLERHRSDTLRTTRTLFGPRSQRPNLPVVEGRWQRLTVTVRIGDESLPAGLLGRRALELALEHGWQTDARYLRLGLLLDAYWSTFLRRRMMPPTLYVRLQVSTASGALPPQARRVLDGALGRFGPFGTLRTLQNAFLEGDHLLLLAWEHNFRSLPFELLGLRSLAQHGIEWMIGGTHGRIWHAAGTSRNYHELTIALNRLLGMFRLDLGVRLDRPGWGWGISYARVF</sequence>
<accession>A0A1M6X9R8</accession>
<evidence type="ECO:0000313" key="1">
    <source>
        <dbReference type="EMBL" id="SHL02686.1"/>
    </source>
</evidence>
<name>A0A1M6X9R8_9BACT</name>
<proteinExistence type="predicted"/>
<dbReference type="Gene3D" id="2.60.40.1120">
    <property type="entry name" value="Carboxypeptidase-like, regulatory domain"/>
    <property type="match status" value="1"/>
</dbReference>
<dbReference type="Proteomes" id="UP000185812">
    <property type="component" value="Unassembled WGS sequence"/>
</dbReference>
<organism evidence="1 2">
    <name type="scientific">Rhodothermus profundi</name>
    <dbReference type="NCBI Taxonomy" id="633813"/>
    <lineage>
        <taxon>Bacteria</taxon>
        <taxon>Pseudomonadati</taxon>
        <taxon>Rhodothermota</taxon>
        <taxon>Rhodothermia</taxon>
        <taxon>Rhodothermales</taxon>
        <taxon>Rhodothermaceae</taxon>
        <taxon>Rhodothermus</taxon>
    </lineage>
</organism>
<dbReference type="Pfam" id="PF13715">
    <property type="entry name" value="CarbopepD_reg_2"/>
    <property type="match status" value="1"/>
</dbReference>
<dbReference type="InterPro" id="IPR008969">
    <property type="entry name" value="CarboxyPept-like_regulatory"/>
</dbReference>
<dbReference type="OrthoDB" id="983143at2"/>
<protein>
    <submittedName>
        <fullName evidence="1">CarboxypepD_reg-like domain-containing protein</fullName>
    </submittedName>
</protein>
<dbReference type="SUPFAM" id="SSF49464">
    <property type="entry name" value="Carboxypeptidase regulatory domain-like"/>
    <property type="match status" value="1"/>
</dbReference>
<reference evidence="2" key="1">
    <citation type="submission" date="2016-11" db="EMBL/GenBank/DDBJ databases">
        <authorList>
            <person name="Varghese N."/>
            <person name="Submissions S."/>
        </authorList>
    </citation>
    <scope>NUCLEOTIDE SEQUENCE [LARGE SCALE GENOMIC DNA]</scope>
    <source>
        <strain evidence="2">DSM 22212</strain>
    </source>
</reference>
<dbReference type="InterPro" id="IPR043741">
    <property type="entry name" value="DUF5686"/>
</dbReference>
<dbReference type="AlphaFoldDB" id="A0A1M6X9R8"/>
<dbReference type="EMBL" id="FRAU01000010">
    <property type="protein sequence ID" value="SHL02686.1"/>
    <property type="molecule type" value="Genomic_DNA"/>
</dbReference>
<dbReference type="Pfam" id="PF18939">
    <property type="entry name" value="DUF5686"/>
    <property type="match status" value="1"/>
</dbReference>
<dbReference type="STRING" id="633813.SAMN04488087_2559"/>
<gene>
    <name evidence="1" type="ORF">SAMN04488087_2559</name>
</gene>
<dbReference type="RefSeq" id="WP_072716362.1">
    <property type="nucleotide sequence ID" value="NZ_FRAU01000010.1"/>
</dbReference>
<keyword evidence="2" id="KW-1185">Reference proteome</keyword>
<evidence type="ECO:0000313" key="2">
    <source>
        <dbReference type="Proteomes" id="UP000185812"/>
    </source>
</evidence>